<keyword evidence="9" id="KW-0012">Acyltransferase</keyword>
<evidence type="ECO:0000256" key="6">
    <source>
        <dbReference type="ARBA" id="ARBA00023136"/>
    </source>
</evidence>
<organism evidence="9 10">
    <name type="scientific">Candidatus Monoglobus merdigallinarum</name>
    <dbReference type="NCBI Taxonomy" id="2838698"/>
    <lineage>
        <taxon>Bacteria</taxon>
        <taxon>Bacillati</taxon>
        <taxon>Bacillota</taxon>
        <taxon>Clostridia</taxon>
        <taxon>Monoglobales</taxon>
        <taxon>Monoglobaceae</taxon>
        <taxon>Monoglobus</taxon>
    </lineage>
</organism>
<comment type="caution">
    <text evidence="9">The sequence shown here is derived from an EMBL/GenBank/DDBJ whole genome shotgun (WGS) entry which is preliminary data.</text>
</comment>
<evidence type="ECO:0000256" key="5">
    <source>
        <dbReference type="ARBA" id="ARBA00022989"/>
    </source>
</evidence>
<evidence type="ECO:0000256" key="4">
    <source>
        <dbReference type="ARBA" id="ARBA00022692"/>
    </source>
</evidence>
<keyword evidence="6 7" id="KW-0472">Membrane</keyword>
<dbReference type="InterPro" id="IPR002656">
    <property type="entry name" value="Acyl_transf_3_dom"/>
</dbReference>
<evidence type="ECO:0000259" key="8">
    <source>
        <dbReference type="Pfam" id="PF01757"/>
    </source>
</evidence>
<dbReference type="EMBL" id="DXIJ01000054">
    <property type="protein sequence ID" value="HIV85702.1"/>
    <property type="molecule type" value="Genomic_DNA"/>
</dbReference>
<feature type="transmembrane region" description="Helical" evidence="7">
    <location>
        <begin position="54"/>
        <end position="71"/>
    </location>
</feature>
<evidence type="ECO:0000256" key="2">
    <source>
        <dbReference type="ARBA" id="ARBA00007400"/>
    </source>
</evidence>
<evidence type="ECO:0000256" key="7">
    <source>
        <dbReference type="SAM" id="Phobius"/>
    </source>
</evidence>
<feature type="domain" description="Acyltransferase 3" evidence="8">
    <location>
        <begin position="14"/>
        <end position="330"/>
    </location>
</feature>
<keyword evidence="4 7" id="KW-0812">Transmembrane</keyword>
<dbReference type="Proteomes" id="UP000824162">
    <property type="component" value="Unassembled WGS sequence"/>
</dbReference>
<accession>A0A9D1PPU7</accession>
<feature type="transmembrane region" description="Helical" evidence="7">
    <location>
        <begin position="295"/>
        <end position="315"/>
    </location>
</feature>
<gene>
    <name evidence="9" type="ORF">H9900_02695</name>
</gene>
<keyword evidence="9" id="KW-0808">Transferase</keyword>
<dbReference type="PANTHER" id="PTHR40074:SF2">
    <property type="entry name" value="O-ACETYLTRANSFERASE WECH"/>
    <property type="match status" value="1"/>
</dbReference>
<feature type="transmembrane region" description="Helical" evidence="7">
    <location>
        <begin position="194"/>
        <end position="211"/>
    </location>
</feature>
<comment type="subcellular location">
    <subcellularLocation>
        <location evidence="1">Cell membrane</location>
        <topology evidence="1">Multi-pass membrane protein</topology>
    </subcellularLocation>
</comment>
<protein>
    <submittedName>
        <fullName evidence="9">Acyltransferase</fullName>
    </submittedName>
</protein>
<feature type="transmembrane region" description="Helical" evidence="7">
    <location>
        <begin position="91"/>
        <end position="107"/>
    </location>
</feature>
<dbReference type="Pfam" id="PF01757">
    <property type="entry name" value="Acyl_transf_3"/>
    <property type="match status" value="1"/>
</dbReference>
<sequence length="361" mass="42644">MSENAPLRKFKPELSYMNIFCALLVIFIHCASVPLGELPFGERAFNLVFVPWRFSSFVVPAFIFMSGVKLFQTDRKINYFKFYLGRLKRVVLPYMLWVIIYLFFFINHDYFDFSWELLIHSWLRGDLVGHFYFVIIIVQFYLLMPLWRFALRRINPAPAIAFSALVSIVFGFNLLNMLNVIVPGYEFEWSDVIFTKYLFYWVCGCYAGMNYKSFKAGVLKNKLLITLLFLIFASLDIFLAHRTYSTTAGWMESVHIMYCVCAILFFFMLFCIIAGSREKLFIITKALDAESYNIYLSHCLIILWLNDYMITVMNIDDVLIRFKYVTLAAYIGSAAFWLLWWFIKLFAGKLWGYTGMRLRRK</sequence>
<feature type="transmembrane region" description="Helical" evidence="7">
    <location>
        <begin position="253"/>
        <end position="274"/>
    </location>
</feature>
<evidence type="ECO:0000313" key="10">
    <source>
        <dbReference type="Proteomes" id="UP000824162"/>
    </source>
</evidence>
<proteinExistence type="inferred from homology"/>
<feature type="transmembrane region" description="Helical" evidence="7">
    <location>
        <begin position="127"/>
        <end position="147"/>
    </location>
</feature>
<feature type="transmembrane region" description="Helical" evidence="7">
    <location>
        <begin position="327"/>
        <end position="351"/>
    </location>
</feature>
<comment type="similarity">
    <text evidence="2">Belongs to the acyltransferase 3 family.</text>
</comment>
<reference evidence="9" key="1">
    <citation type="journal article" date="2021" name="PeerJ">
        <title>Extensive microbial diversity within the chicken gut microbiome revealed by metagenomics and culture.</title>
        <authorList>
            <person name="Gilroy R."/>
            <person name="Ravi A."/>
            <person name="Getino M."/>
            <person name="Pursley I."/>
            <person name="Horton D.L."/>
            <person name="Alikhan N.F."/>
            <person name="Baker D."/>
            <person name="Gharbi K."/>
            <person name="Hall N."/>
            <person name="Watson M."/>
            <person name="Adriaenssens E.M."/>
            <person name="Foster-Nyarko E."/>
            <person name="Jarju S."/>
            <person name="Secka A."/>
            <person name="Antonio M."/>
            <person name="Oren A."/>
            <person name="Chaudhuri R.R."/>
            <person name="La Ragione R."/>
            <person name="Hildebrand F."/>
            <person name="Pallen M.J."/>
        </authorList>
    </citation>
    <scope>NUCLEOTIDE SEQUENCE</scope>
    <source>
        <strain evidence="9">5790</strain>
    </source>
</reference>
<evidence type="ECO:0000256" key="3">
    <source>
        <dbReference type="ARBA" id="ARBA00022475"/>
    </source>
</evidence>
<dbReference type="PANTHER" id="PTHR40074">
    <property type="entry name" value="O-ACETYLTRANSFERASE WECH"/>
    <property type="match status" value="1"/>
</dbReference>
<name>A0A9D1PPU7_9FIRM</name>
<dbReference type="GO" id="GO:0016413">
    <property type="term" value="F:O-acetyltransferase activity"/>
    <property type="evidence" value="ECO:0007669"/>
    <property type="project" value="TreeGrafter"/>
</dbReference>
<reference evidence="9" key="2">
    <citation type="submission" date="2021-04" db="EMBL/GenBank/DDBJ databases">
        <authorList>
            <person name="Gilroy R."/>
        </authorList>
    </citation>
    <scope>NUCLEOTIDE SEQUENCE</scope>
    <source>
        <strain evidence="9">5790</strain>
    </source>
</reference>
<feature type="transmembrane region" description="Helical" evidence="7">
    <location>
        <begin position="159"/>
        <end position="182"/>
    </location>
</feature>
<dbReference type="GO" id="GO:0005886">
    <property type="term" value="C:plasma membrane"/>
    <property type="evidence" value="ECO:0007669"/>
    <property type="project" value="UniProtKB-SubCell"/>
</dbReference>
<feature type="transmembrane region" description="Helical" evidence="7">
    <location>
        <begin position="223"/>
        <end position="241"/>
    </location>
</feature>
<evidence type="ECO:0000313" key="9">
    <source>
        <dbReference type="EMBL" id="HIV85702.1"/>
    </source>
</evidence>
<evidence type="ECO:0000256" key="1">
    <source>
        <dbReference type="ARBA" id="ARBA00004651"/>
    </source>
</evidence>
<dbReference type="AlphaFoldDB" id="A0A9D1PPU7"/>
<keyword evidence="3" id="KW-1003">Cell membrane</keyword>
<feature type="transmembrane region" description="Helical" evidence="7">
    <location>
        <begin position="16"/>
        <end position="34"/>
    </location>
</feature>
<dbReference type="GO" id="GO:0009246">
    <property type="term" value="P:enterobacterial common antigen biosynthetic process"/>
    <property type="evidence" value="ECO:0007669"/>
    <property type="project" value="TreeGrafter"/>
</dbReference>
<keyword evidence="5 7" id="KW-1133">Transmembrane helix</keyword>